<dbReference type="AlphaFoldDB" id="A0A401THT5"/>
<keyword evidence="2" id="KW-1185">Reference proteome</keyword>
<feature type="non-terminal residue" evidence="1">
    <location>
        <position position="1"/>
    </location>
</feature>
<comment type="caution">
    <text evidence="1">The sequence shown here is derived from an EMBL/GenBank/DDBJ whole genome shotgun (WGS) entry which is preliminary data.</text>
</comment>
<reference evidence="1 2" key="1">
    <citation type="journal article" date="2018" name="Nat. Ecol. Evol.">
        <title>Shark genomes provide insights into elasmobranch evolution and the origin of vertebrates.</title>
        <authorList>
            <person name="Hara Y"/>
            <person name="Yamaguchi K"/>
            <person name="Onimaru K"/>
            <person name="Kadota M"/>
            <person name="Koyanagi M"/>
            <person name="Keeley SD"/>
            <person name="Tatsumi K"/>
            <person name="Tanaka K"/>
            <person name="Motone F"/>
            <person name="Kageyama Y"/>
            <person name="Nozu R"/>
            <person name="Adachi N"/>
            <person name="Nishimura O"/>
            <person name="Nakagawa R"/>
            <person name="Tanegashima C"/>
            <person name="Kiyatake I"/>
            <person name="Matsumoto R"/>
            <person name="Murakumo K"/>
            <person name="Nishida K"/>
            <person name="Terakita A"/>
            <person name="Kuratani S"/>
            <person name="Sato K"/>
            <person name="Hyodo S Kuraku.S."/>
        </authorList>
    </citation>
    <scope>NUCLEOTIDE SEQUENCE [LARGE SCALE GENOMIC DNA]</scope>
</reference>
<dbReference type="EMBL" id="BEZZ01074204">
    <property type="protein sequence ID" value="GCC42168.1"/>
    <property type="molecule type" value="Genomic_DNA"/>
</dbReference>
<organism evidence="1 2">
    <name type="scientific">Chiloscyllium punctatum</name>
    <name type="common">Brownbanded bambooshark</name>
    <name type="synonym">Hemiscyllium punctatum</name>
    <dbReference type="NCBI Taxonomy" id="137246"/>
    <lineage>
        <taxon>Eukaryota</taxon>
        <taxon>Metazoa</taxon>
        <taxon>Chordata</taxon>
        <taxon>Craniata</taxon>
        <taxon>Vertebrata</taxon>
        <taxon>Chondrichthyes</taxon>
        <taxon>Elasmobranchii</taxon>
        <taxon>Galeomorphii</taxon>
        <taxon>Galeoidea</taxon>
        <taxon>Orectolobiformes</taxon>
        <taxon>Hemiscylliidae</taxon>
        <taxon>Chiloscyllium</taxon>
    </lineage>
</organism>
<name>A0A401THT5_CHIPU</name>
<accession>A0A401THT5</accession>
<dbReference type="Proteomes" id="UP000287033">
    <property type="component" value="Unassembled WGS sequence"/>
</dbReference>
<sequence length="80" mass="8614">VLERITSGAEVTEGVVWVKSLGAELAAEVAAMWAEVMEHVALGVMSEGVEVAAEVATGEGVRKCIIGWALCWFRQWRILG</sequence>
<proteinExistence type="predicted"/>
<gene>
    <name evidence="1" type="ORF">chiPu_0026185</name>
</gene>
<protein>
    <submittedName>
        <fullName evidence="1">Uncharacterized protein</fullName>
    </submittedName>
</protein>
<evidence type="ECO:0000313" key="2">
    <source>
        <dbReference type="Proteomes" id="UP000287033"/>
    </source>
</evidence>
<evidence type="ECO:0000313" key="1">
    <source>
        <dbReference type="EMBL" id="GCC42168.1"/>
    </source>
</evidence>